<dbReference type="Proteomes" id="UP000037210">
    <property type="component" value="Unassembled WGS sequence"/>
</dbReference>
<dbReference type="Gene3D" id="3.90.930.12">
    <property type="entry name" value="Ribosomal protein L6, alpha-beta domain"/>
    <property type="match status" value="2"/>
</dbReference>
<feature type="domain" description="Large ribosomal subunit protein uL6 alpha-beta" evidence="6">
    <location>
        <begin position="96"/>
        <end position="170"/>
    </location>
</feature>
<sequence>MAVSVVESFVDIPEGVAVDLEGKQVSVSGGKGEVARDFGHARVELAMDGGRLRVWAVNPRKREASMVNTISAHVRNMIRGAAEGFTYRMKIVFVHFPMTVRVQAQKVVIQNFLGERRAREAAIVGSASVSVEGEDIIIQGVDIEEVGQTAANIQQATKIRRKDLRKFLDGIYVYSKE</sequence>
<keyword evidence="2 5" id="KW-0694">RNA-binding</keyword>
<dbReference type="InterPro" id="IPR036789">
    <property type="entry name" value="Ribosomal_uL6-like_a/b-dom_sf"/>
</dbReference>
<dbReference type="GO" id="GO:0002181">
    <property type="term" value="P:cytoplasmic translation"/>
    <property type="evidence" value="ECO:0007669"/>
    <property type="project" value="TreeGrafter"/>
</dbReference>
<comment type="caution">
    <text evidence="7">The sequence shown here is derived from an EMBL/GenBank/DDBJ whole genome shotgun (WGS) entry which is preliminary data.</text>
</comment>
<dbReference type="PIRSF" id="PIRSF002162">
    <property type="entry name" value="Ribosomal_L6"/>
    <property type="match status" value="1"/>
</dbReference>
<dbReference type="NCBIfam" id="TIGR03653">
    <property type="entry name" value="uL6_arch"/>
    <property type="match status" value="1"/>
</dbReference>
<evidence type="ECO:0000313" key="7">
    <source>
        <dbReference type="EMBL" id="KON31178.1"/>
    </source>
</evidence>
<dbReference type="HAMAP" id="MF_01365_A">
    <property type="entry name" value="Ribosomal_uL6_A"/>
    <property type="match status" value="1"/>
</dbReference>
<evidence type="ECO:0000256" key="4">
    <source>
        <dbReference type="ARBA" id="ARBA00023274"/>
    </source>
</evidence>
<dbReference type="AlphaFoldDB" id="A0A0M0BRF4"/>
<proteinExistence type="inferred from homology"/>
<evidence type="ECO:0000256" key="3">
    <source>
        <dbReference type="ARBA" id="ARBA00022980"/>
    </source>
</evidence>
<keyword evidence="4 5" id="KW-0687">Ribonucleoprotein</keyword>
<dbReference type="GO" id="GO:0019843">
    <property type="term" value="F:rRNA binding"/>
    <property type="evidence" value="ECO:0007669"/>
    <property type="project" value="UniProtKB-UniRule"/>
</dbReference>
<dbReference type="EMBL" id="LFWZ01000011">
    <property type="protein sequence ID" value="KON31178.1"/>
    <property type="molecule type" value="Genomic_DNA"/>
</dbReference>
<dbReference type="InterPro" id="IPR020040">
    <property type="entry name" value="Ribosomal_uL6_a/b-dom"/>
</dbReference>
<evidence type="ECO:0000259" key="6">
    <source>
        <dbReference type="Pfam" id="PF00347"/>
    </source>
</evidence>
<dbReference type="InterPro" id="IPR002359">
    <property type="entry name" value="Ribosomal_uL6_CS2"/>
</dbReference>
<feature type="domain" description="Large ribosomal subunit protein uL6 alpha-beta" evidence="6">
    <location>
        <begin position="12"/>
        <end position="83"/>
    </location>
</feature>
<dbReference type="PANTHER" id="PTHR11655:SF16">
    <property type="entry name" value="60S RIBOSOMAL PROTEIN L9"/>
    <property type="match status" value="1"/>
</dbReference>
<evidence type="ECO:0000256" key="5">
    <source>
        <dbReference type="HAMAP-Rule" id="MF_01365"/>
    </source>
</evidence>
<evidence type="ECO:0000313" key="8">
    <source>
        <dbReference type="Proteomes" id="UP000037210"/>
    </source>
</evidence>
<dbReference type="InterPro" id="IPR000702">
    <property type="entry name" value="Ribosomal_uL6-like"/>
</dbReference>
<keyword evidence="1 5" id="KW-0699">rRNA-binding</keyword>
<organism evidence="7 8">
    <name type="scientific">miscellaneous Crenarchaeota group-15 archaeon DG-45</name>
    <dbReference type="NCBI Taxonomy" id="1685127"/>
    <lineage>
        <taxon>Archaea</taxon>
        <taxon>Candidatus Bathyarchaeota</taxon>
        <taxon>MCG-15</taxon>
    </lineage>
</organism>
<name>A0A0M0BRF4_9ARCH</name>
<dbReference type="NCBIfam" id="NF004037">
    <property type="entry name" value="PRK05518.1"/>
    <property type="match status" value="1"/>
</dbReference>
<keyword evidence="3 5" id="KW-0689">Ribosomal protein</keyword>
<protein>
    <recommendedName>
        <fullName evidence="5">Large ribosomal subunit protein uL6</fullName>
    </recommendedName>
</protein>
<evidence type="ECO:0000256" key="1">
    <source>
        <dbReference type="ARBA" id="ARBA00022730"/>
    </source>
</evidence>
<comment type="subunit">
    <text evidence="5">Part of the 50S ribosomal subunit.</text>
</comment>
<dbReference type="SUPFAM" id="SSF56053">
    <property type="entry name" value="Ribosomal protein L6"/>
    <property type="match status" value="2"/>
</dbReference>
<dbReference type="Pfam" id="PF00347">
    <property type="entry name" value="Ribosomal_L6"/>
    <property type="match status" value="2"/>
</dbReference>
<dbReference type="PROSITE" id="PS00700">
    <property type="entry name" value="RIBOSOMAL_L6_2"/>
    <property type="match status" value="1"/>
</dbReference>
<accession>A0A0M0BRF4</accession>
<dbReference type="GO" id="GO:0003735">
    <property type="term" value="F:structural constituent of ribosome"/>
    <property type="evidence" value="ECO:0007669"/>
    <property type="project" value="UniProtKB-UniRule"/>
</dbReference>
<dbReference type="FunFam" id="3.90.930.12:FF:000008">
    <property type="entry name" value="50S ribosomal protein L6"/>
    <property type="match status" value="1"/>
</dbReference>
<dbReference type="GO" id="GO:0022625">
    <property type="term" value="C:cytosolic large ribosomal subunit"/>
    <property type="evidence" value="ECO:0007669"/>
    <property type="project" value="UniProtKB-UniRule"/>
</dbReference>
<gene>
    <name evidence="5" type="primary">rpl6</name>
    <name evidence="7" type="ORF">AC482_01730</name>
</gene>
<comment type="similarity">
    <text evidence="5">Belongs to the universal ribosomal protein uL6 family.</text>
</comment>
<evidence type="ECO:0000256" key="2">
    <source>
        <dbReference type="ARBA" id="ARBA00022884"/>
    </source>
</evidence>
<dbReference type="PANTHER" id="PTHR11655">
    <property type="entry name" value="60S/50S RIBOSOMAL PROTEIN L6/L9"/>
    <property type="match status" value="1"/>
</dbReference>
<comment type="function">
    <text evidence="5">This protein binds to the 23S rRNA, and is important in its secondary structure. It is located near the subunit interface in the base of the L7/L12 stalk, and near the tRNA binding site of the peptidyltransferase center.</text>
</comment>
<reference evidence="7 8" key="1">
    <citation type="submission" date="2015-06" db="EMBL/GenBank/DDBJ databases">
        <title>New insights into the roles of widespread benthic archaea in carbon and nitrogen cycling.</title>
        <authorList>
            <person name="Lazar C.S."/>
            <person name="Baker B.J."/>
            <person name="Seitz K.W."/>
            <person name="Hyde A.S."/>
            <person name="Dick G.J."/>
            <person name="Hinrichs K.-U."/>
            <person name="Teske A.P."/>
        </authorList>
    </citation>
    <scope>NUCLEOTIDE SEQUENCE [LARGE SCALE GENOMIC DNA]</scope>
    <source>
        <strain evidence="7">DG-45</strain>
    </source>
</reference>
<dbReference type="InterPro" id="IPR019907">
    <property type="entry name" value="Ribosomal_uL6_arc"/>
</dbReference>